<evidence type="ECO:0000256" key="1">
    <source>
        <dbReference type="ARBA" id="ARBA00000085"/>
    </source>
</evidence>
<proteinExistence type="predicted"/>
<dbReference type="Gene3D" id="3.40.50.2300">
    <property type="match status" value="1"/>
</dbReference>
<evidence type="ECO:0000313" key="16">
    <source>
        <dbReference type="EMBL" id="BBI35158.1"/>
    </source>
</evidence>
<dbReference type="InterPro" id="IPR003594">
    <property type="entry name" value="HATPase_dom"/>
</dbReference>
<dbReference type="InterPro" id="IPR036890">
    <property type="entry name" value="HATPase_C_sf"/>
</dbReference>
<dbReference type="Gene3D" id="2.60.120.260">
    <property type="entry name" value="Galactose-binding domain-like"/>
    <property type="match status" value="1"/>
</dbReference>
<dbReference type="PANTHER" id="PTHR43047">
    <property type="entry name" value="TWO-COMPONENT HISTIDINE PROTEIN KINASE"/>
    <property type="match status" value="1"/>
</dbReference>
<dbReference type="CDD" id="cd17574">
    <property type="entry name" value="REC_OmpR"/>
    <property type="match status" value="1"/>
</dbReference>
<dbReference type="EC" id="2.7.13.3" evidence="3"/>
<dbReference type="GO" id="GO:0005524">
    <property type="term" value="F:ATP binding"/>
    <property type="evidence" value="ECO:0007669"/>
    <property type="project" value="UniProtKB-KW"/>
</dbReference>
<dbReference type="Pfam" id="PF00072">
    <property type="entry name" value="Response_reg"/>
    <property type="match status" value="1"/>
</dbReference>
<dbReference type="GO" id="GO:0005886">
    <property type="term" value="C:plasma membrane"/>
    <property type="evidence" value="ECO:0007669"/>
    <property type="project" value="UniProtKB-SubCell"/>
</dbReference>
<dbReference type="Proteomes" id="UP000289856">
    <property type="component" value="Chromosome"/>
</dbReference>
<dbReference type="SMART" id="SM00388">
    <property type="entry name" value="HisKA"/>
    <property type="match status" value="1"/>
</dbReference>
<dbReference type="AlphaFoldDB" id="A0A3T1DB06"/>
<evidence type="ECO:0000259" key="14">
    <source>
        <dbReference type="PROSITE" id="PS50109"/>
    </source>
</evidence>
<keyword evidence="6" id="KW-0808">Transferase</keyword>
<feature type="transmembrane region" description="Helical" evidence="13">
    <location>
        <begin position="360"/>
        <end position="378"/>
    </location>
</feature>
<organism evidence="16 17">
    <name type="scientific">Cohnella abietis</name>
    <dbReference type="NCBI Taxonomy" id="2507935"/>
    <lineage>
        <taxon>Bacteria</taxon>
        <taxon>Bacillati</taxon>
        <taxon>Bacillota</taxon>
        <taxon>Bacilli</taxon>
        <taxon>Bacillales</taxon>
        <taxon>Paenibacillaceae</taxon>
        <taxon>Cohnella</taxon>
    </lineage>
</organism>
<dbReference type="SUPFAM" id="SSF49785">
    <property type="entry name" value="Galactose-binding domain-like"/>
    <property type="match status" value="1"/>
</dbReference>
<comment type="catalytic activity">
    <reaction evidence="1">
        <text>ATP + protein L-histidine = ADP + protein N-phospho-L-histidine.</text>
        <dbReference type="EC" id="2.7.13.3"/>
    </reaction>
</comment>
<dbReference type="SMART" id="SM00448">
    <property type="entry name" value="REC"/>
    <property type="match status" value="1"/>
</dbReference>
<sequence>MAPSHPEIVQGRLDLRGWNFATSQPLALNGQWEFHPSVWLANNNKDTDTLSSDSTYLSVPENWASSLSPHKASNYGYGSYRLRIQIDPDENRIYSLRLNSISSASELFINGRLLAQSGIPADSGNQYSPKNVPYTASFTVNSNEIDLIIQVANFLNPSSGGIDRSITFGSLAAVNKETNFSIGAQLSVCLVLFLHAVYAFVLYIFGVRQKALFYFTMLNLCSIMSVLIVDDKMLLAWFPINYEWEVKINNWSYLGTALFLLIYVKQLLLPRAKIRFVQVYVWLCLVYFILILFAPANLLYELNNLNIFMVSLPFLIAPVIAWQAVRRGEPDAIFIFLGMIGFLNNMLLSIPKEIGWSHAVYYPMDLVISFFVFATYWFKSYLRSSAQTAKLADQLVKADKLKDDFLVNTSHELRNPLHGILTIAQTIMDNEDKDQLSNKENMKLLISVGKRMSYLLNDLLDLTRLRENRIRLHMTPISVQTITSGIISMTRVLAEGKPLQLNNQIPEKFPLVIADENRLIQILFNLLHNAMKFTDEGSITVSAHEKDGFAYIHVSDTGIGMDKETSRTIFLPYEQGPFEHFNPSGGIGLGLSICKQLVELHGGTISVSSAPGEGSTFIFSLRLADISAPELMKTAMLAHPETAAAQATASVDIPEPYYVADRPSILAVDDDPTNLSILVGALSLDHYDIVTAISGQEALSLLNSREWDLVITDVMMPRMSGYELCLAIRERFTAAELPVLLLTARARTEDLEAGFQAGANDYVMKPVEPMELKSRVKALTALRKSVSDKMRMEAAWLQAQIKPHFLFNTLNSVASLSDFDTARMRKLIEAFSQYLRASFANRNLERIVPLEVELELVRSYLYIEKERFEERLQVIWEIDKFDSLMLPPLSIQPLVENAVRHGVLRQVSGVEVQIRITNHVQFAMISIIDNGAGMNTETLQRVLEQPKDTKGGIGLPNTHRRLKQLYGEGLTISSELYKGTTVTFIVPLSHK</sequence>
<dbReference type="KEGG" id="cohn:KCTCHS21_45570"/>
<dbReference type="SUPFAM" id="SSF52172">
    <property type="entry name" value="CheY-like"/>
    <property type="match status" value="1"/>
</dbReference>
<evidence type="ECO:0000313" key="17">
    <source>
        <dbReference type="Proteomes" id="UP000289856"/>
    </source>
</evidence>
<dbReference type="PANTHER" id="PTHR43047:SF72">
    <property type="entry name" value="OSMOSENSING HISTIDINE PROTEIN KINASE SLN1"/>
    <property type="match status" value="1"/>
</dbReference>
<evidence type="ECO:0000256" key="7">
    <source>
        <dbReference type="ARBA" id="ARBA00022741"/>
    </source>
</evidence>
<keyword evidence="17" id="KW-1185">Reference proteome</keyword>
<evidence type="ECO:0000256" key="11">
    <source>
        <dbReference type="ARBA" id="ARBA00023136"/>
    </source>
</evidence>
<evidence type="ECO:0000256" key="13">
    <source>
        <dbReference type="SAM" id="Phobius"/>
    </source>
</evidence>
<keyword evidence="8" id="KW-0418">Kinase</keyword>
<dbReference type="Pfam" id="PF06580">
    <property type="entry name" value="His_kinase"/>
    <property type="match status" value="1"/>
</dbReference>
<evidence type="ECO:0000256" key="9">
    <source>
        <dbReference type="ARBA" id="ARBA00022840"/>
    </source>
</evidence>
<dbReference type="InterPro" id="IPR004358">
    <property type="entry name" value="Sig_transdc_His_kin-like_C"/>
</dbReference>
<dbReference type="InterPro" id="IPR011006">
    <property type="entry name" value="CheY-like_superfamily"/>
</dbReference>
<dbReference type="FunFam" id="3.30.565.10:FF:000023">
    <property type="entry name" value="PAS domain-containing sensor histidine kinase"/>
    <property type="match status" value="1"/>
</dbReference>
<dbReference type="GO" id="GO:0009927">
    <property type="term" value="F:histidine phosphotransfer kinase activity"/>
    <property type="evidence" value="ECO:0007669"/>
    <property type="project" value="TreeGrafter"/>
</dbReference>
<accession>A0A3T1DB06</accession>
<keyword evidence="4" id="KW-1003">Cell membrane</keyword>
<dbReference type="InterPro" id="IPR011623">
    <property type="entry name" value="7TMR_DISM_rcpt_extracell_dom1"/>
</dbReference>
<evidence type="ECO:0000256" key="2">
    <source>
        <dbReference type="ARBA" id="ARBA00004236"/>
    </source>
</evidence>
<comment type="subcellular location">
    <subcellularLocation>
        <location evidence="2">Cell membrane</location>
    </subcellularLocation>
</comment>
<evidence type="ECO:0000256" key="8">
    <source>
        <dbReference type="ARBA" id="ARBA00022777"/>
    </source>
</evidence>
<dbReference type="SMART" id="SM00387">
    <property type="entry name" value="HATPase_c"/>
    <property type="match status" value="2"/>
</dbReference>
<evidence type="ECO:0000256" key="3">
    <source>
        <dbReference type="ARBA" id="ARBA00012438"/>
    </source>
</evidence>
<feature type="domain" description="Response regulatory" evidence="15">
    <location>
        <begin position="664"/>
        <end position="780"/>
    </location>
</feature>
<feature type="transmembrane region" description="Helical" evidence="13">
    <location>
        <begin position="182"/>
        <end position="205"/>
    </location>
</feature>
<evidence type="ECO:0000256" key="5">
    <source>
        <dbReference type="ARBA" id="ARBA00022553"/>
    </source>
</evidence>
<reference evidence="16 17" key="1">
    <citation type="submission" date="2019-01" db="EMBL/GenBank/DDBJ databases">
        <title>Complete genome sequence of Cohnella hallensis HS21 isolated from Korean fir (Abies koreana) rhizospheric soil.</title>
        <authorList>
            <person name="Jiang L."/>
            <person name="Kang S.W."/>
            <person name="Kim S."/>
            <person name="Jung J."/>
            <person name="Kim C.Y."/>
            <person name="Kim D.H."/>
            <person name="Kim S.W."/>
            <person name="Lee J."/>
        </authorList>
    </citation>
    <scope>NUCLEOTIDE SEQUENCE [LARGE SCALE GENOMIC DNA]</scope>
    <source>
        <strain evidence="16 17">HS21</strain>
    </source>
</reference>
<keyword evidence="13" id="KW-0812">Transmembrane</keyword>
<evidence type="ECO:0000256" key="4">
    <source>
        <dbReference type="ARBA" id="ARBA00022475"/>
    </source>
</evidence>
<feature type="domain" description="Histidine kinase" evidence="14">
    <location>
        <begin position="408"/>
        <end position="625"/>
    </location>
</feature>
<keyword evidence="11 13" id="KW-0472">Membrane</keyword>
<dbReference type="InterPro" id="IPR005467">
    <property type="entry name" value="His_kinase_dom"/>
</dbReference>
<dbReference type="PROSITE" id="PS50110">
    <property type="entry name" value="RESPONSE_REGULATORY"/>
    <property type="match status" value="1"/>
</dbReference>
<dbReference type="PRINTS" id="PR00344">
    <property type="entry name" value="BCTRLSENSOR"/>
</dbReference>
<dbReference type="PROSITE" id="PS50109">
    <property type="entry name" value="HIS_KIN"/>
    <property type="match status" value="2"/>
</dbReference>
<keyword evidence="10" id="KW-0902">Two-component regulatory system</keyword>
<gene>
    <name evidence="16" type="ORF">KCTCHS21_45570</name>
</gene>
<evidence type="ECO:0000256" key="6">
    <source>
        <dbReference type="ARBA" id="ARBA00022679"/>
    </source>
</evidence>
<feature type="transmembrane region" description="Helical" evidence="13">
    <location>
        <begin position="280"/>
        <end position="300"/>
    </location>
</feature>
<dbReference type="SUPFAM" id="SSF55874">
    <property type="entry name" value="ATPase domain of HSP90 chaperone/DNA topoisomerase II/histidine kinase"/>
    <property type="match status" value="2"/>
</dbReference>
<name>A0A3T1DB06_9BACL</name>
<dbReference type="SUPFAM" id="SSF47384">
    <property type="entry name" value="Homodimeric domain of signal transducing histidine kinase"/>
    <property type="match status" value="1"/>
</dbReference>
<evidence type="ECO:0000259" key="15">
    <source>
        <dbReference type="PROSITE" id="PS50110"/>
    </source>
</evidence>
<protein>
    <recommendedName>
        <fullName evidence="3">histidine kinase</fullName>
        <ecNumber evidence="3">2.7.13.3</ecNumber>
    </recommendedName>
</protein>
<keyword evidence="5 12" id="KW-0597">Phosphoprotein</keyword>
<dbReference type="InterPro" id="IPR010559">
    <property type="entry name" value="Sig_transdc_His_kin_internal"/>
</dbReference>
<dbReference type="Pfam" id="PF07695">
    <property type="entry name" value="7TMR-DISM_7TM"/>
    <property type="match status" value="1"/>
</dbReference>
<dbReference type="GO" id="GO:0000155">
    <property type="term" value="F:phosphorelay sensor kinase activity"/>
    <property type="evidence" value="ECO:0007669"/>
    <property type="project" value="InterPro"/>
</dbReference>
<dbReference type="CDD" id="cd00082">
    <property type="entry name" value="HisKA"/>
    <property type="match status" value="1"/>
</dbReference>
<dbReference type="InterPro" id="IPR036097">
    <property type="entry name" value="HisK_dim/P_sf"/>
</dbReference>
<feature type="transmembrane region" description="Helical" evidence="13">
    <location>
        <begin position="306"/>
        <end position="325"/>
    </location>
</feature>
<keyword evidence="7" id="KW-0547">Nucleotide-binding</keyword>
<evidence type="ECO:0000256" key="12">
    <source>
        <dbReference type="PROSITE-ProRule" id="PRU00169"/>
    </source>
</evidence>
<feature type="modified residue" description="4-aspartylphosphate" evidence="12">
    <location>
        <position position="713"/>
    </location>
</feature>
<dbReference type="Pfam" id="PF02518">
    <property type="entry name" value="HATPase_c"/>
    <property type="match status" value="2"/>
</dbReference>
<feature type="transmembrane region" description="Helical" evidence="13">
    <location>
        <begin position="332"/>
        <end position="348"/>
    </location>
</feature>
<dbReference type="InterPro" id="IPR003661">
    <property type="entry name" value="HisK_dim/P_dom"/>
</dbReference>
<dbReference type="EMBL" id="AP019400">
    <property type="protein sequence ID" value="BBI35158.1"/>
    <property type="molecule type" value="Genomic_DNA"/>
</dbReference>
<feature type="transmembrane region" description="Helical" evidence="13">
    <location>
        <begin position="212"/>
        <end position="230"/>
    </location>
</feature>
<dbReference type="Gene3D" id="3.30.565.10">
    <property type="entry name" value="Histidine kinase-like ATPase, C-terminal domain"/>
    <property type="match status" value="2"/>
</dbReference>
<dbReference type="Gene3D" id="1.10.287.130">
    <property type="match status" value="1"/>
</dbReference>
<feature type="domain" description="Histidine kinase" evidence="14">
    <location>
        <begin position="891"/>
        <end position="990"/>
    </location>
</feature>
<keyword evidence="13" id="KW-1133">Transmembrane helix</keyword>
<evidence type="ECO:0000256" key="10">
    <source>
        <dbReference type="ARBA" id="ARBA00023012"/>
    </source>
</evidence>
<keyword evidence="9" id="KW-0067">ATP-binding</keyword>
<dbReference type="Pfam" id="PF00512">
    <property type="entry name" value="HisKA"/>
    <property type="match status" value="1"/>
</dbReference>
<dbReference type="CDD" id="cd16922">
    <property type="entry name" value="HATPase_EvgS-ArcB-TorS-like"/>
    <property type="match status" value="1"/>
</dbReference>
<dbReference type="InterPro" id="IPR008979">
    <property type="entry name" value="Galactose-bd-like_sf"/>
</dbReference>
<dbReference type="InterPro" id="IPR001789">
    <property type="entry name" value="Sig_transdc_resp-reg_receiver"/>
</dbReference>